<dbReference type="EC" id="2.7.1.40" evidence="4 14"/>
<accession>A0ABQ9ATP7</accession>
<evidence type="ECO:0000256" key="9">
    <source>
        <dbReference type="ARBA" id="ARBA00022840"/>
    </source>
</evidence>
<keyword evidence="12" id="KW-0670">Pyruvate</keyword>
<dbReference type="PRINTS" id="PR01050">
    <property type="entry name" value="PYRUVTKNASE"/>
</dbReference>
<dbReference type="Gene3D" id="3.40.1380.20">
    <property type="entry name" value="Pyruvate kinase, C-terminal domain"/>
    <property type="match status" value="2"/>
</dbReference>
<evidence type="ECO:0000256" key="3">
    <source>
        <dbReference type="ARBA" id="ARBA00008663"/>
    </source>
</evidence>
<evidence type="ECO:0000256" key="10">
    <source>
        <dbReference type="ARBA" id="ARBA00022842"/>
    </source>
</evidence>
<dbReference type="SUPFAM" id="SSF51621">
    <property type="entry name" value="Phosphoenolpyruvate/pyruvate domain"/>
    <property type="match status" value="1"/>
</dbReference>
<dbReference type="PANTHER" id="PTHR11817">
    <property type="entry name" value="PYRUVATE KINASE"/>
    <property type="match status" value="1"/>
</dbReference>
<keyword evidence="11 14" id="KW-0324">Glycolysis</keyword>
<proteinExistence type="inferred from homology"/>
<evidence type="ECO:0000256" key="4">
    <source>
        <dbReference type="ARBA" id="ARBA00012142"/>
    </source>
</evidence>
<sequence>MIQKANIQGKPVVTATQMLESMIKSPRPTRAEATDVANAVLDGTDCVMLSGETAAGAYPELAVQTMSRICMEAENFIDYGHLFKTIMVTAPVPMTPLESMASSAVRTANTIKAAFILVLTKGGTTANDEAPARHSLIYRGLMPVLSSLSGKFYHSESTEETIEQAFHHAKMKGLCKPGDSVVALHKIGAASVIKILQVQQ</sequence>
<evidence type="ECO:0000256" key="5">
    <source>
        <dbReference type="ARBA" id="ARBA00022679"/>
    </source>
</evidence>
<evidence type="ECO:0000256" key="14">
    <source>
        <dbReference type="RuleBase" id="RU000504"/>
    </source>
</evidence>
<dbReference type="Proteomes" id="UP001141253">
    <property type="component" value="Chromosome 13"/>
</dbReference>
<gene>
    <name evidence="16" type="ORF">OIU77_004229</name>
</gene>
<comment type="caution">
    <text evidence="16">The sequence shown here is derived from an EMBL/GenBank/DDBJ whole genome shotgun (WGS) entry which is preliminary data.</text>
</comment>
<evidence type="ECO:0000256" key="13">
    <source>
        <dbReference type="ARBA" id="ARBA00048152"/>
    </source>
</evidence>
<keyword evidence="17" id="KW-1185">Reference proteome</keyword>
<evidence type="ECO:0000256" key="2">
    <source>
        <dbReference type="ARBA" id="ARBA00004997"/>
    </source>
</evidence>
<evidence type="ECO:0000313" key="17">
    <source>
        <dbReference type="Proteomes" id="UP001141253"/>
    </source>
</evidence>
<organism evidence="16 17">
    <name type="scientific">Salix suchowensis</name>
    <dbReference type="NCBI Taxonomy" id="1278906"/>
    <lineage>
        <taxon>Eukaryota</taxon>
        <taxon>Viridiplantae</taxon>
        <taxon>Streptophyta</taxon>
        <taxon>Embryophyta</taxon>
        <taxon>Tracheophyta</taxon>
        <taxon>Spermatophyta</taxon>
        <taxon>Magnoliopsida</taxon>
        <taxon>eudicotyledons</taxon>
        <taxon>Gunneridae</taxon>
        <taxon>Pentapetalae</taxon>
        <taxon>rosids</taxon>
        <taxon>fabids</taxon>
        <taxon>Malpighiales</taxon>
        <taxon>Salicaceae</taxon>
        <taxon>Saliceae</taxon>
        <taxon>Salix</taxon>
    </lineage>
</organism>
<keyword evidence="8 14" id="KW-0418">Kinase</keyword>
<keyword evidence="5 14" id="KW-0808">Transferase</keyword>
<evidence type="ECO:0000256" key="6">
    <source>
        <dbReference type="ARBA" id="ARBA00022723"/>
    </source>
</evidence>
<keyword evidence="7" id="KW-0547">Nucleotide-binding</keyword>
<comment type="pathway">
    <text evidence="2 14">Carbohydrate degradation; glycolysis; pyruvate from D-glyceraldehyde 3-phosphate: step 5/5.</text>
</comment>
<dbReference type="Gene3D" id="3.20.20.60">
    <property type="entry name" value="Phosphoenolpyruvate-binding domains"/>
    <property type="match status" value="1"/>
</dbReference>
<dbReference type="SUPFAM" id="SSF52935">
    <property type="entry name" value="PK C-terminal domain-like"/>
    <property type="match status" value="1"/>
</dbReference>
<keyword evidence="10 14" id="KW-0460">Magnesium</keyword>
<dbReference type="InterPro" id="IPR015813">
    <property type="entry name" value="Pyrv/PenolPyrv_kinase-like_dom"/>
</dbReference>
<evidence type="ECO:0000313" key="16">
    <source>
        <dbReference type="EMBL" id="KAJ6360179.1"/>
    </source>
</evidence>
<name>A0ABQ9ATP7_9ROSI</name>
<comment type="catalytic activity">
    <reaction evidence="13 14">
        <text>pyruvate + ATP = phosphoenolpyruvate + ADP + H(+)</text>
        <dbReference type="Rhea" id="RHEA:18157"/>
        <dbReference type="ChEBI" id="CHEBI:15361"/>
        <dbReference type="ChEBI" id="CHEBI:15378"/>
        <dbReference type="ChEBI" id="CHEBI:30616"/>
        <dbReference type="ChEBI" id="CHEBI:58702"/>
        <dbReference type="ChEBI" id="CHEBI:456216"/>
        <dbReference type="EC" id="2.7.1.40"/>
    </reaction>
</comment>
<dbReference type="InterPro" id="IPR015793">
    <property type="entry name" value="Pyrv_Knase_brl"/>
</dbReference>
<dbReference type="EMBL" id="JAPFFI010000015">
    <property type="protein sequence ID" value="KAJ6360179.1"/>
    <property type="molecule type" value="Genomic_DNA"/>
</dbReference>
<comment type="similarity">
    <text evidence="3 14">Belongs to the pyruvate kinase family.</text>
</comment>
<keyword evidence="9" id="KW-0067">ATP-binding</keyword>
<dbReference type="InterPro" id="IPR036918">
    <property type="entry name" value="Pyrv_Knase_C_sf"/>
</dbReference>
<keyword evidence="6" id="KW-0479">Metal-binding</keyword>
<evidence type="ECO:0000256" key="11">
    <source>
        <dbReference type="ARBA" id="ARBA00023152"/>
    </source>
</evidence>
<dbReference type="Pfam" id="PF00224">
    <property type="entry name" value="PK"/>
    <property type="match status" value="1"/>
</dbReference>
<dbReference type="InterPro" id="IPR001697">
    <property type="entry name" value="Pyr_Knase"/>
</dbReference>
<feature type="domain" description="Pyruvate kinase barrel" evidence="15">
    <location>
        <begin position="1"/>
        <end position="63"/>
    </location>
</feature>
<comment type="cofactor">
    <cofactor evidence="1">
        <name>K(+)</name>
        <dbReference type="ChEBI" id="CHEBI:29103"/>
    </cofactor>
</comment>
<reference evidence="16" key="1">
    <citation type="submission" date="2022-10" db="EMBL/GenBank/DDBJ databases">
        <authorList>
            <person name="Hyden B.L."/>
            <person name="Feng K."/>
            <person name="Yates T."/>
            <person name="Jawdy S."/>
            <person name="Smart L.B."/>
            <person name="Muchero W."/>
        </authorList>
    </citation>
    <scope>NUCLEOTIDE SEQUENCE</scope>
    <source>
        <tissue evidence="16">Shoot tip</tissue>
    </source>
</reference>
<evidence type="ECO:0000259" key="15">
    <source>
        <dbReference type="Pfam" id="PF00224"/>
    </source>
</evidence>
<evidence type="ECO:0000256" key="1">
    <source>
        <dbReference type="ARBA" id="ARBA00001958"/>
    </source>
</evidence>
<reference evidence="16" key="2">
    <citation type="journal article" date="2023" name="Int. J. Mol. Sci.">
        <title>De Novo Assembly and Annotation of 11 Diverse Shrub Willow (Salix) Genomes Reveals Novel Gene Organization in Sex-Linked Regions.</title>
        <authorList>
            <person name="Hyden B."/>
            <person name="Feng K."/>
            <person name="Yates T.B."/>
            <person name="Jawdy S."/>
            <person name="Cereghino C."/>
            <person name="Smart L.B."/>
            <person name="Muchero W."/>
        </authorList>
    </citation>
    <scope>NUCLEOTIDE SEQUENCE</scope>
    <source>
        <tissue evidence="16">Shoot tip</tissue>
    </source>
</reference>
<evidence type="ECO:0000256" key="12">
    <source>
        <dbReference type="ARBA" id="ARBA00023317"/>
    </source>
</evidence>
<evidence type="ECO:0000256" key="7">
    <source>
        <dbReference type="ARBA" id="ARBA00022741"/>
    </source>
</evidence>
<evidence type="ECO:0000256" key="8">
    <source>
        <dbReference type="ARBA" id="ARBA00022777"/>
    </source>
</evidence>
<dbReference type="InterPro" id="IPR040442">
    <property type="entry name" value="Pyrv_kinase-like_dom_sf"/>
</dbReference>
<protein>
    <recommendedName>
        <fullName evidence="4 14">Pyruvate kinase</fullName>
        <ecNumber evidence="4 14">2.7.1.40</ecNumber>
    </recommendedName>
</protein>